<evidence type="ECO:0000256" key="1">
    <source>
        <dbReference type="SAM" id="MobiDB-lite"/>
    </source>
</evidence>
<dbReference type="Gene3D" id="1.10.340.70">
    <property type="match status" value="1"/>
</dbReference>
<name>A0A286U806_9AGAM</name>
<organism evidence="3 4">
    <name type="scientific">Pyrrhoderma noxium</name>
    <dbReference type="NCBI Taxonomy" id="2282107"/>
    <lineage>
        <taxon>Eukaryota</taxon>
        <taxon>Fungi</taxon>
        <taxon>Dikarya</taxon>
        <taxon>Basidiomycota</taxon>
        <taxon>Agaricomycotina</taxon>
        <taxon>Agaricomycetes</taxon>
        <taxon>Hymenochaetales</taxon>
        <taxon>Hymenochaetaceae</taxon>
        <taxon>Pyrrhoderma</taxon>
    </lineage>
</organism>
<dbReference type="InterPro" id="IPR041588">
    <property type="entry name" value="Integrase_H2C2"/>
</dbReference>
<feature type="region of interest" description="Disordered" evidence="1">
    <location>
        <begin position="1"/>
        <end position="56"/>
    </location>
</feature>
<dbReference type="OrthoDB" id="2499658at2759"/>
<protein>
    <recommendedName>
        <fullName evidence="2">Integrase zinc-binding domain-containing protein</fullName>
    </recommendedName>
</protein>
<sequence>MGSDRVQESNKRGKKLYATPDRGAKKGGHYKLSIVPPSCPLSQTPEANGGLPENTGFGEHAALTFTSVSLESSSSRASPESSLPDNKLENNFRRLYAPENVGILGFGDIPGMPKRAKWKSIVDAYLDGLHPSKRTKALINQETYNMIYMALRDPDSTRVGTAQFRFWVRRMFRLSSIGAGIQVVTHENRQVAIKENVYDILCSCHAESAHGGRDRTVKILHKYYTWVPKELVANFVKACPLCVTKKRGNRVEGTVFSLNANDGLSMGAQYCVASIEDFGRSPPRGLETDFVLPAPGQYSSSLAHCEGPPYEEPRMNLPPPIFFEFTHSGEASPSLNDIINEKMILPPPQTTLPPLMKYLSQDAHCNMQQHQNLIPPPAVSVPIDPSLLNNIPRQDPLSKNEYSHTPYGKQPTNALDLQLFPPPHQEINSNPERVTMGPSMYTWKLREEPEVCPDNDSSVPALQDSETSILHSASSASSMGLPTPSSSIGQVSGEPVFLRYIVQSDEASQDAAPLSPQHYEYFSCENPEGLKEPTREEVGGTLGIVQASSGTPLFSPVPVKFKDTSAMMELVSGSGLRE</sequence>
<gene>
    <name evidence="3" type="ORF">PNOK_0855400</name>
</gene>
<dbReference type="STRING" id="2282107.A0A286U806"/>
<evidence type="ECO:0000313" key="4">
    <source>
        <dbReference type="Proteomes" id="UP000217199"/>
    </source>
</evidence>
<evidence type="ECO:0000259" key="2">
    <source>
        <dbReference type="Pfam" id="PF17921"/>
    </source>
</evidence>
<keyword evidence="4" id="KW-1185">Reference proteome</keyword>
<evidence type="ECO:0000313" key="3">
    <source>
        <dbReference type="EMBL" id="PAV15696.1"/>
    </source>
</evidence>
<dbReference type="InParanoid" id="A0A286U806"/>
<dbReference type="Proteomes" id="UP000217199">
    <property type="component" value="Unassembled WGS sequence"/>
</dbReference>
<feature type="domain" description="Integrase zinc-binding" evidence="2">
    <location>
        <begin position="197"/>
        <end position="246"/>
    </location>
</feature>
<feature type="compositionally biased region" description="Basic and acidic residues" evidence="1">
    <location>
        <begin position="1"/>
        <end position="11"/>
    </location>
</feature>
<dbReference type="AlphaFoldDB" id="A0A286U806"/>
<dbReference type="EMBL" id="NBII01000009">
    <property type="protein sequence ID" value="PAV15696.1"/>
    <property type="molecule type" value="Genomic_DNA"/>
</dbReference>
<proteinExistence type="predicted"/>
<dbReference type="Pfam" id="PF17921">
    <property type="entry name" value="Integrase_H2C2"/>
    <property type="match status" value="1"/>
</dbReference>
<accession>A0A286U806</accession>
<comment type="caution">
    <text evidence="3">The sequence shown here is derived from an EMBL/GenBank/DDBJ whole genome shotgun (WGS) entry which is preliminary data.</text>
</comment>
<reference evidence="3 4" key="1">
    <citation type="journal article" date="2017" name="Mol. Ecol.">
        <title>Comparative and population genomic landscape of Phellinus noxius: A hypervariable fungus causing root rot in trees.</title>
        <authorList>
            <person name="Chung C.L."/>
            <person name="Lee T.J."/>
            <person name="Akiba M."/>
            <person name="Lee H.H."/>
            <person name="Kuo T.H."/>
            <person name="Liu D."/>
            <person name="Ke H.M."/>
            <person name="Yokoi T."/>
            <person name="Roa M.B."/>
            <person name="Lu M.J."/>
            <person name="Chang Y.Y."/>
            <person name="Ann P.J."/>
            <person name="Tsai J.N."/>
            <person name="Chen C.Y."/>
            <person name="Tzean S.S."/>
            <person name="Ota Y."/>
            <person name="Hattori T."/>
            <person name="Sahashi N."/>
            <person name="Liou R.F."/>
            <person name="Kikuchi T."/>
            <person name="Tsai I.J."/>
        </authorList>
    </citation>
    <scope>NUCLEOTIDE SEQUENCE [LARGE SCALE GENOMIC DNA]</scope>
    <source>
        <strain evidence="3 4">FFPRI411160</strain>
    </source>
</reference>